<dbReference type="PANTHER" id="PTHR33191:SF9">
    <property type="entry name" value="RIPENING-RELATED PROTEIN 2-RELATED"/>
    <property type="match status" value="1"/>
</dbReference>
<dbReference type="AlphaFoldDB" id="A0A444XRJ7"/>
<dbReference type="STRING" id="3818.A0A444XRJ7"/>
<reference evidence="6 7" key="1">
    <citation type="submission" date="2019-01" db="EMBL/GenBank/DDBJ databases">
        <title>Sequencing of cultivated peanut Arachis hypogaea provides insights into genome evolution and oil improvement.</title>
        <authorList>
            <person name="Chen X."/>
        </authorList>
    </citation>
    <scope>NUCLEOTIDE SEQUENCE [LARGE SCALE GENOMIC DNA]</scope>
    <source>
        <strain evidence="7">cv. Fuhuasheng</strain>
        <tissue evidence="6">Leaves</tissue>
    </source>
</reference>
<name>A0A444XRJ7_ARAHY</name>
<keyword evidence="5" id="KW-1133">Transmembrane helix</keyword>
<keyword evidence="5" id="KW-0812">Transmembrane</keyword>
<keyword evidence="3" id="KW-0964">Secreted</keyword>
<gene>
    <name evidence="6" type="ORF">Ahy_B09g098294</name>
</gene>
<dbReference type="EMBL" id="SDMP01000019">
    <property type="protein sequence ID" value="RYQ92144.1"/>
    <property type="molecule type" value="Genomic_DNA"/>
</dbReference>
<proteinExistence type="inferred from homology"/>
<keyword evidence="5" id="KW-0472">Membrane</keyword>
<dbReference type="SUPFAM" id="SSF50685">
    <property type="entry name" value="Barwin-like endoglucanases"/>
    <property type="match status" value="1"/>
</dbReference>
<feature type="transmembrane region" description="Helical" evidence="5">
    <location>
        <begin position="6"/>
        <end position="25"/>
    </location>
</feature>
<organism evidence="6 7">
    <name type="scientific">Arachis hypogaea</name>
    <name type="common">Peanut</name>
    <dbReference type="NCBI Taxonomy" id="3818"/>
    <lineage>
        <taxon>Eukaryota</taxon>
        <taxon>Viridiplantae</taxon>
        <taxon>Streptophyta</taxon>
        <taxon>Embryophyta</taxon>
        <taxon>Tracheophyta</taxon>
        <taxon>Spermatophyta</taxon>
        <taxon>Magnoliopsida</taxon>
        <taxon>eudicotyledons</taxon>
        <taxon>Gunneridae</taxon>
        <taxon>Pentapetalae</taxon>
        <taxon>rosids</taxon>
        <taxon>fabids</taxon>
        <taxon>Fabales</taxon>
        <taxon>Fabaceae</taxon>
        <taxon>Papilionoideae</taxon>
        <taxon>50 kb inversion clade</taxon>
        <taxon>dalbergioids sensu lato</taxon>
        <taxon>Dalbergieae</taxon>
        <taxon>Pterocarpus clade</taxon>
        <taxon>Arachis</taxon>
    </lineage>
</organism>
<evidence type="ECO:0000256" key="5">
    <source>
        <dbReference type="SAM" id="Phobius"/>
    </source>
</evidence>
<comment type="subcellular location">
    <subcellularLocation>
        <location evidence="1">Secreted</location>
    </subcellularLocation>
</comment>
<dbReference type="GO" id="GO:0005576">
    <property type="term" value="C:extracellular region"/>
    <property type="evidence" value="ECO:0007669"/>
    <property type="project" value="UniProtKB-SubCell"/>
</dbReference>
<dbReference type="Proteomes" id="UP000289738">
    <property type="component" value="Chromosome B09"/>
</dbReference>
<evidence type="ECO:0000256" key="2">
    <source>
        <dbReference type="ARBA" id="ARBA00005592"/>
    </source>
</evidence>
<dbReference type="Gene3D" id="2.40.40.10">
    <property type="entry name" value="RlpA-like domain"/>
    <property type="match status" value="1"/>
</dbReference>
<evidence type="ECO:0000256" key="3">
    <source>
        <dbReference type="ARBA" id="ARBA00022525"/>
    </source>
</evidence>
<sequence>MNMTNLVLIMVHFCFLNAITILSYVTNTSLQSNGPYSPPYNPSGTKAILTWNYFGPKGESGKSKCDIQFHPLPERVVALSTGWYNNRQKCGKMIKITAQNERTATAKVVDECDSVNGQPPCKDNIVDVSKTIWDARREKGPTMVGAMRGREPQYVGMEGAAAFDADARRNKGTVVVRGTAHREWRTAVAGGDARHDEGRVVVDSSMNRDGWCCGRKERQK</sequence>
<evidence type="ECO:0000313" key="6">
    <source>
        <dbReference type="EMBL" id="RYQ92144.1"/>
    </source>
</evidence>
<comment type="caution">
    <text evidence="6">The sequence shown here is derived from an EMBL/GenBank/DDBJ whole genome shotgun (WGS) entry which is preliminary data.</text>
</comment>
<dbReference type="PANTHER" id="PTHR33191">
    <property type="entry name" value="RIPENING-RELATED PROTEIN 2-RELATED"/>
    <property type="match status" value="1"/>
</dbReference>
<dbReference type="InterPro" id="IPR039271">
    <property type="entry name" value="Kiwellin-like"/>
</dbReference>
<keyword evidence="7" id="KW-1185">Reference proteome</keyword>
<keyword evidence="4" id="KW-0732">Signal</keyword>
<evidence type="ECO:0000256" key="1">
    <source>
        <dbReference type="ARBA" id="ARBA00004613"/>
    </source>
</evidence>
<evidence type="ECO:0008006" key="8">
    <source>
        <dbReference type="Google" id="ProtNLM"/>
    </source>
</evidence>
<accession>A0A444XRJ7</accession>
<dbReference type="InterPro" id="IPR036908">
    <property type="entry name" value="RlpA-like_sf"/>
</dbReference>
<dbReference type="Pfam" id="PF24300">
    <property type="entry name" value="KWL1"/>
    <property type="match status" value="1"/>
</dbReference>
<evidence type="ECO:0000256" key="4">
    <source>
        <dbReference type="ARBA" id="ARBA00022729"/>
    </source>
</evidence>
<comment type="similarity">
    <text evidence="2">Belongs to the kiwellin family.</text>
</comment>
<protein>
    <recommendedName>
        <fullName evidence="8">Ripening-related protein</fullName>
    </recommendedName>
</protein>
<evidence type="ECO:0000313" key="7">
    <source>
        <dbReference type="Proteomes" id="UP000289738"/>
    </source>
</evidence>